<evidence type="ECO:0000313" key="1">
    <source>
        <dbReference type="EMBL" id="SNR74992.1"/>
    </source>
</evidence>
<evidence type="ECO:0000313" key="2">
    <source>
        <dbReference type="Proteomes" id="UP000198417"/>
    </source>
</evidence>
<organism evidence="1 2">
    <name type="scientific">Puniceibacterium sediminis</name>
    <dbReference type="NCBI Taxonomy" id="1608407"/>
    <lineage>
        <taxon>Bacteria</taxon>
        <taxon>Pseudomonadati</taxon>
        <taxon>Pseudomonadota</taxon>
        <taxon>Alphaproteobacteria</taxon>
        <taxon>Rhodobacterales</taxon>
        <taxon>Paracoccaceae</taxon>
        <taxon>Puniceibacterium</taxon>
    </lineage>
</organism>
<sequence>MRMASEAGHFLAGVDGAAPGVAPLCRHGLAPHSPMTRAKLANHGQVALIVL</sequence>
<dbReference type="AlphaFoldDB" id="A0A238YVM6"/>
<dbReference type="EMBL" id="FZNN01000020">
    <property type="protein sequence ID" value="SNR74992.1"/>
    <property type="molecule type" value="Genomic_DNA"/>
</dbReference>
<dbReference type="Proteomes" id="UP000198417">
    <property type="component" value="Unassembled WGS sequence"/>
</dbReference>
<gene>
    <name evidence="1" type="ORF">SAMN06265370_12044</name>
</gene>
<accession>A0A238YVM6</accession>
<keyword evidence="2" id="KW-1185">Reference proteome</keyword>
<proteinExistence type="predicted"/>
<reference evidence="1 2" key="1">
    <citation type="submission" date="2017-06" db="EMBL/GenBank/DDBJ databases">
        <authorList>
            <person name="Kim H.J."/>
            <person name="Triplett B.A."/>
        </authorList>
    </citation>
    <scope>NUCLEOTIDE SEQUENCE [LARGE SCALE GENOMIC DNA]</scope>
    <source>
        <strain evidence="1 2">DSM 29052</strain>
    </source>
</reference>
<dbReference type="RefSeq" id="WP_176439188.1">
    <property type="nucleotide sequence ID" value="NZ_FZNN01000020.1"/>
</dbReference>
<protein>
    <submittedName>
        <fullName evidence="1">Uncharacterized protein</fullName>
    </submittedName>
</protein>
<name>A0A238YVM6_9RHOB</name>